<dbReference type="InterPro" id="IPR011990">
    <property type="entry name" value="TPR-like_helical_dom_sf"/>
</dbReference>
<dbReference type="SUPFAM" id="SSF52172">
    <property type="entry name" value="CheY-like"/>
    <property type="match status" value="1"/>
</dbReference>
<reference evidence="4" key="1">
    <citation type="submission" date="2017-08" db="EMBL/GenBank/DDBJ databases">
        <title>Direct submision.</title>
        <authorList>
            <person name="Kim S.-J."/>
            <person name="Rhee S.-K."/>
        </authorList>
    </citation>
    <scope>NUCLEOTIDE SEQUENCE [LARGE SCALE GENOMIC DNA]</scope>
    <source>
        <strain evidence="4">GI5</strain>
    </source>
</reference>
<keyword evidence="4" id="KW-1185">Reference proteome</keyword>
<dbReference type="SUPFAM" id="SSF48452">
    <property type="entry name" value="TPR-like"/>
    <property type="match status" value="1"/>
</dbReference>
<dbReference type="InterPro" id="IPR052048">
    <property type="entry name" value="ST_Response_Regulator"/>
</dbReference>
<dbReference type="PANTHER" id="PTHR43228">
    <property type="entry name" value="TWO-COMPONENT RESPONSE REGULATOR"/>
    <property type="match status" value="1"/>
</dbReference>
<protein>
    <recommendedName>
        <fullName evidence="2">Response regulatory domain-containing protein</fullName>
    </recommendedName>
</protein>
<gene>
    <name evidence="3" type="ORF">Kalk_11755</name>
</gene>
<dbReference type="InterPro" id="IPR001789">
    <property type="entry name" value="Sig_transdc_resp-reg_receiver"/>
</dbReference>
<dbReference type="CDD" id="cd17589">
    <property type="entry name" value="REC_TPR"/>
    <property type="match status" value="1"/>
</dbReference>
<evidence type="ECO:0000313" key="4">
    <source>
        <dbReference type="Proteomes" id="UP000235116"/>
    </source>
</evidence>
<dbReference type="Pfam" id="PF00072">
    <property type="entry name" value="Response_reg"/>
    <property type="match status" value="1"/>
</dbReference>
<feature type="modified residue" description="4-aspartylphosphate" evidence="1">
    <location>
        <position position="62"/>
    </location>
</feature>
<keyword evidence="1" id="KW-0597">Phosphoprotein</keyword>
<dbReference type="RefSeq" id="WP_101894436.1">
    <property type="nucleotide sequence ID" value="NZ_CP022684.1"/>
</dbReference>
<evidence type="ECO:0000313" key="3">
    <source>
        <dbReference type="EMBL" id="AUM13057.1"/>
    </source>
</evidence>
<name>A0A2K9LLF2_9GAMM</name>
<dbReference type="InterPro" id="IPR019734">
    <property type="entry name" value="TPR_rpt"/>
</dbReference>
<evidence type="ECO:0000256" key="1">
    <source>
        <dbReference type="PROSITE-ProRule" id="PRU00169"/>
    </source>
</evidence>
<dbReference type="Gene3D" id="1.25.40.10">
    <property type="entry name" value="Tetratricopeptide repeat domain"/>
    <property type="match status" value="1"/>
</dbReference>
<dbReference type="EMBL" id="CP022684">
    <property type="protein sequence ID" value="AUM13057.1"/>
    <property type="molecule type" value="Genomic_DNA"/>
</dbReference>
<evidence type="ECO:0000259" key="2">
    <source>
        <dbReference type="PROSITE" id="PS50110"/>
    </source>
</evidence>
<dbReference type="Proteomes" id="UP000235116">
    <property type="component" value="Chromosome"/>
</dbReference>
<dbReference type="AlphaFoldDB" id="A0A2K9LLF2"/>
<dbReference type="SMART" id="SM00448">
    <property type="entry name" value="REC"/>
    <property type="match status" value="1"/>
</dbReference>
<accession>A0A2K9LLF2</accession>
<proteinExistence type="predicted"/>
<dbReference type="OrthoDB" id="7298659at2"/>
<dbReference type="InterPro" id="IPR011006">
    <property type="entry name" value="CheY-like_superfamily"/>
</dbReference>
<sequence length="550" mass="62030">MALDLIPYHKKNVLIIEDLAEMRSSMKSMLANMGVQSMETVNNGEDALAKLAMNRYHIVFSDYELGRGKDGQQILEEVRHSGLIPASTVYIMVTAAQTVEMVMGALEYEPDGYITKPVTLEILRTRLNRIIRTKDVYREINLAIDKKDINGALEACNRLAVEKPKFALPAYRIKGKLLISEKRFDEAKDIYDTVLGIKRVAWAVLGMGKVEYFQGNYDEAQKLLESLAQTRSKYVEAFDWLSKVLESQGKFKAAQKVLEQAIAESPKSVLRQQELARLAELNGDMEAMYKGCRKATGLSKNSVFKNADNLIRYAKALQPKIKHGSMRDQKIAISEAFGLVESAKTEFHLSLSQMVKCGLVEAQTLFNSGKTLEGKMAYRAVSTMIKDSSALSLDDQLDVLVAKLQFEDEPEAQAYGDDILKKIGGNRRLQTKYYGILDFHLSKIPEARLELLKRRGSELLSIKEYEEAWEVLYKATRLPCADVDCQLDALKAIVNLYKQGERSSDYLGQANELFNLLQNMDSGDPRYPSLEKLRLQWAEQQPDDEQSATG</sequence>
<dbReference type="Gene3D" id="3.40.50.2300">
    <property type="match status" value="1"/>
</dbReference>
<dbReference type="PROSITE" id="PS50110">
    <property type="entry name" value="RESPONSE_REGULATORY"/>
    <property type="match status" value="1"/>
</dbReference>
<feature type="domain" description="Response regulatory" evidence="2">
    <location>
        <begin position="12"/>
        <end position="131"/>
    </location>
</feature>
<dbReference type="KEGG" id="kak:Kalk_11755"/>
<dbReference type="Pfam" id="PF13181">
    <property type="entry name" value="TPR_8"/>
    <property type="match status" value="1"/>
</dbReference>
<organism evidence="3 4">
    <name type="scientific">Ketobacter alkanivorans</name>
    <dbReference type="NCBI Taxonomy" id="1917421"/>
    <lineage>
        <taxon>Bacteria</taxon>
        <taxon>Pseudomonadati</taxon>
        <taxon>Pseudomonadota</taxon>
        <taxon>Gammaproteobacteria</taxon>
        <taxon>Pseudomonadales</taxon>
        <taxon>Ketobacteraceae</taxon>
        <taxon>Ketobacter</taxon>
    </lineage>
</organism>
<dbReference type="GO" id="GO:0000160">
    <property type="term" value="P:phosphorelay signal transduction system"/>
    <property type="evidence" value="ECO:0007669"/>
    <property type="project" value="InterPro"/>
</dbReference>
<dbReference type="PANTHER" id="PTHR43228:SF1">
    <property type="entry name" value="TWO-COMPONENT RESPONSE REGULATOR ARR22"/>
    <property type="match status" value="1"/>
</dbReference>